<dbReference type="Pfam" id="PF04898">
    <property type="entry name" value="Glu_syn_central"/>
    <property type="match status" value="1"/>
</dbReference>
<dbReference type="SUPFAM" id="SSF69336">
    <property type="entry name" value="Alpha subunit of glutamate synthase, C-terminal domain"/>
    <property type="match status" value="1"/>
</dbReference>
<evidence type="ECO:0000256" key="1">
    <source>
        <dbReference type="ARBA" id="ARBA00001917"/>
    </source>
</evidence>
<evidence type="ECO:0000256" key="12">
    <source>
        <dbReference type="ARBA" id="ARBA00023164"/>
    </source>
</evidence>
<evidence type="ECO:0000259" key="15">
    <source>
        <dbReference type="PROSITE" id="PS51278"/>
    </source>
</evidence>
<dbReference type="InterPro" id="IPR013785">
    <property type="entry name" value="Aldolase_TIM"/>
</dbReference>
<keyword evidence="4" id="KW-0028">Amino-acid biosynthesis</keyword>
<protein>
    <submittedName>
        <fullName evidence="16">Glutamate synthase, large subunit</fullName>
        <ecNumber evidence="16">1.4.1.13</ecNumber>
    </submittedName>
</protein>
<gene>
    <name evidence="16" type="primary">gltB</name>
    <name evidence="16" type="ORF">CMUC_0425</name>
</gene>
<keyword evidence="7" id="KW-0479">Metal-binding</keyword>
<dbReference type="CDD" id="cd00713">
    <property type="entry name" value="GltS"/>
    <property type="match status" value="1"/>
</dbReference>
<dbReference type="SUPFAM" id="SSF51395">
    <property type="entry name" value="FMN-linked oxidoreductases"/>
    <property type="match status" value="1"/>
</dbReference>
<dbReference type="InterPro" id="IPR029055">
    <property type="entry name" value="Ntn_hydrolases_N"/>
</dbReference>
<dbReference type="NCBIfam" id="NF008730">
    <property type="entry name" value="PRK11750.1"/>
    <property type="match status" value="1"/>
</dbReference>
<keyword evidence="5" id="KW-0285">Flavoprotein</keyword>
<evidence type="ECO:0000256" key="10">
    <source>
        <dbReference type="ARBA" id="ARBA00023004"/>
    </source>
</evidence>
<evidence type="ECO:0000256" key="14">
    <source>
        <dbReference type="ARBA" id="ARBA00029440"/>
    </source>
</evidence>
<dbReference type="InterPro" id="IPR002932">
    <property type="entry name" value="Glu_synthdom"/>
</dbReference>
<keyword evidence="6" id="KW-0288">FMN</keyword>
<evidence type="ECO:0000256" key="3">
    <source>
        <dbReference type="ARBA" id="ARBA00009716"/>
    </source>
</evidence>
<evidence type="ECO:0000256" key="6">
    <source>
        <dbReference type="ARBA" id="ARBA00022643"/>
    </source>
</evidence>
<dbReference type="EMBL" id="CP012542">
    <property type="protein sequence ID" value="QCD44238.1"/>
    <property type="molecule type" value="Genomic_DNA"/>
</dbReference>
<dbReference type="Gene3D" id="3.60.20.10">
    <property type="entry name" value="Glutamine Phosphoribosylpyrophosphate, subunit 1, domain 1"/>
    <property type="match status" value="1"/>
</dbReference>
<sequence>MKDLLYLDKDNCGFGLLANIDNIQSYDITNNAIIALERMMHRGAIASDGKSGDGCGFLFSMPKDFMRIVAKSEGVDLPELFAVAMVFLKDNSQIEKIHEICDKNDLKILLTRDVPVDLSVLGELALSSLPRILQFFVVPNSIISKKRFGSLLYLARREIQSAFRDDEDFYVASFSHNVIVYKGLVMPTHIKSFFKDLNDENFKTSFALFHQRFSTNTLPKWRLAQPLRTLAHNGEINSISSNRINLKIKQNSLKSEVFSDDELKRLFPISDTNRSDSSSLDNAFEFLIENGFDFFKAVRCLIPAPWQNSPHTDAKIRSFYEYSSVTFEPWDGPAAVSFTNGRFIACVLDRNGLRPAKYIITKDRQILISSEYGVLDIDEENLIERGRLQSGQMIGVDLKYGKIIKNDEINDYIKNSQNYTKWLNENMIHLEEFAHLSFEEYDDYKLPNLINMQRNACVTQEFKESIITPMYQSGKEATGSMGDDTPLAAFSSVQRRFSDFFRQKFAQVTNPPIDPLREMIVMSLNVTFGEFRNFLAEDASHALRIKTISPVLMQEKVNVLKSFGDENSPRYNSAFKHKIFDTTFSQNLKQSLQDLSDSVINAVKNEGIHIVFLDDRAQSKDRKFIPMLLAIGKIHQELIKAGLRHLVSIVPISSEALDAHAISAMLSYGAGAVYPYMLYASVYDEFKDKPEQIKQALKNTHHALNAGILKIMSKMGISTVGSYKNTALFDIIGLSDEIVKDCFAQSISLLKGLSYDDIEARITEANNNAYNTQDRLFALNLGGYYRYLKDDEYHDYTPDLINQIHKTSITADSDDYAKVRQMVLSRNNKMVRDLLEIRSDKKPIKLSEVESVDEIFKRFNTAAMSLGSISPEAHEAMAEAMAKIGGMSNSGEGGELKERMKGPLNSKIKQIASGRFGVSAQYLASAKEIQIKLAQGAKPGEGGQLPGHKVTPLIASLRYTTPGVTLISPPPHHDIYSIEDLAQLIFDLKQVNPNAKISVKLVSSAGVGTIAAGVAKAYADKIIISGADGGTGAAGWGSIKFAGNPWELGLIEAHNALKINKLRTSVELQTDGGLKIGRDIIKAALLGAESYAFGTLMLIILGCKVLRICHLNRCSVGIATQDSELRKHFVGSSDRIVNYLRLLAEDIRAELASMGYKKLSDIVGRNDLLVQKDSEFALKFDTSLLTYHVRGVNTCQKPSNEPFDKNEFEHKILKEIYKTIQNPSEKIVIDRQICNQSRSFGALISGEIAKFYGDNTLASQTIRINLNGVAGQSFGAFLVGGVALYLTGTANDYVGKGMSGGRIVITPKIGAKGFACAGNTCLYGATGGKLFVAGAVGERFCVRNSGATAVVEGAGDHACEYMTGGIVAILGATGVNFGAGMTGGLAFIYDEEREFVDKLNGELVVAMRIDTDEMDEVRHFLKRLLISYANETRSQKANEILENFRYAVRDFWLVKPKDMTKLPLNPDEGA</sequence>
<dbReference type="SUPFAM" id="SSF56235">
    <property type="entry name" value="N-terminal nucleophile aminohydrolases (Ntn hydrolases)"/>
    <property type="match status" value="1"/>
</dbReference>
<dbReference type="CDD" id="cd02808">
    <property type="entry name" value="GltS_FMN"/>
    <property type="match status" value="1"/>
</dbReference>
<dbReference type="InterPro" id="IPR006982">
    <property type="entry name" value="Glu_synth_centr_N"/>
</dbReference>
<dbReference type="Gene3D" id="3.20.20.70">
    <property type="entry name" value="Aldolase class I"/>
    <property type="match status" value="2"/>
</dbReference>
<dbReference type="GO" id="GO:0046872">
    <property type="term" value="F:metal ion binding"/>
    <property type="evidence" value="ECO:0007669"/>
    <property type="project" value="UniProtKB-KW"/>
</dbReference>
<proteinExistence type="inferred from homology"/>
<evidence type="ECO:0000256" key="2">
    <source>
        <dbReference type="ARBA" id="ARBA00001927"/>
    </source>
</evidence>
<keyword evidence="10" id="KW-0408">Iron</keyword>
<dbReference type="Proteomes" id="UP000503264">
    <property type="component" value="Chromosome"/>
</dbReference>
<comment type="cofactor">
    <cofactor evidence="2">
        <name>[3Fe-4S] cluster</name>
        <dbReference type="ChEBI" id="CHEBI:21137"/>
    </cofactor>
</comment>
<dbReference type="EC" id="1.4.1.13" evidence="16"/>
<evidence type="ECO:0000313" key="16">
    <source>
        <dbReference type="EMBL" id="QCD44238.1"/>
    </source>
</evidence>
<dbReference type="CDD" id="cd00982">
    <property type="entry name" value="gltB_C"/>
    <property type="match status" value="1"/>
</dbReference>
<evidence type="ECO:0000256" key="11">
    <source>
        <dbReference type="ARBA" id="ARBA00023014"/>
    </source>
</evidence>
<evidence type="ECO:0000256" key="13">
    <source>
        <dbReference type="ARBA" id="ARBA00023291"/>
    </source>
</evidence>
<organism evidence="16 17">
    <name type="scientific">Campylobacter mucosalis CCUG 21559</name>
    <dbReference type="NCBI Taxonomy" id="1032067"/>
    <lineage>
        <taxon>Bacteria</taxon>
        <taxon>Pseudomonadati</taxon>
        <taxon>Campylobacterota</taxon>
        <taxon>Epsilonproteobacteria</taxon>
        <taxon>Campylobacterales</taxon>
        <taxon>Campylobacteraceae</taxon>
        <taxon>Campylobacter</taxon>
    </lineage>
</organism>
<dbReference type="PROSITE" id="PS51278">
    <property type="entry name" value="GATASE_TYPE_2"/>
    <property type="match status" value="1"/>
</dbReference>
<evidence type="ECO:0000256" key="9">
    <source>
        <dbReference type="ARBA" id="ARBA00023002"/>
    </source>
</evidence>
<evidence type="ECO:0000256" key="8">
    <source>
        <dbReference type="ARBA" id="ARBA00022962"/>
    </source>
</evidence>
<dbReference type="RefSeq" id="WP_171993448.1">
    <property type="nucleotide sequence ID" value="NZ_CP012542.1"/>
</dbReference>
<dbReference type="Pfam" id="PF01645">
    <property type="entry name" value="Glu_synthase"/>
    <property type="match status" value="1"/>
</dbReference>
<evidence type="ECO:0000256" key="5">
    <source>
        <dbReference type="ARBA" id="ARBA00022630"/>
    </source>
</evidence>
<keyword evidence="17" id="KW-1185">Reference proteome</keyword>
<dbReference type="InterPro" id="IPR050711">
    <property type="entry name" value="ET-N_metabolism_enzyme"/>
</dbReference>
<comment type="similarity">
    <text evidence="3">Belongs to the glutamate synthase family.</text>
</comment>
<dbReference type="GO" id="GO:0051538">
    <property type="term" value="F:3 iron, 4 sulfur cluster binding"/>
    <property type="evidence" value="ECO:0007669"/>
    <property type="project" value="UniProtKB-KW"/>
</dbReference>
<name>A0A6G5QEZ0_9BACT</name>
<dbReference type="GO" id="GO:0019676">
    <property type="term" value="P:ammonia assimilation cycle"/>
    <property type="evidence" value="ECO:0007669"/>
    <property type="project" value="TreeGrafter"/>
</dbReference>
<dbReference type="InterPro" id="IPR017932">
    <property type="entry name" value="GATase_2_dom"/>
</dbReference>
<dbReference type="PANTHER" id="PTHR11938:SF148">
    <property type="entry name" value="GLUTAMATE SYNTHASE [NADPH] LARGE CHAIN"/>
    <property type="match status" value="1"/>
</dbReference>
<evidence type="ECO:0000256" key="4">
    <source>
        <dbReference type="ARBA" id="ARBA00022605"/>
    </source>
</evidence>
<feature type="domain" description="Glutamine amidotransferase type-2" evidence="15">
    <location>
        <begin position="12"/>
        <end position="399"/>
    </location>
</feature>
<dbReference type="Pfam" id="PF01493">
    <property type="entry name" value="GXGXG"/>
    <property type="match status" value="1"/>
</dbReference>
<reference evidence="16 17" key="1">
    <citation type="submission" date="2016-07" db="EMBL/GenBank/DDBJ databases">
        <title>Comparative genomics of the Campylobacter concisus group.</title>
        <authorList>
            <person name="Miller W.G."/>
            <person name="Yee E."/>
            <person name="Chapman M.H."/>
            <person name="Huynh S."/>
            <person name="Bono J.L."/>
            <person name="On S.L.W."/>
            <person name="StLeger J."/>
            <person name="Foster G."/>
            <person name="Parker C.T."/>
        </authorList>
    </citation>
    <scope>NUCLEOTIDE SEQUENCE [LARGE SCALE GENOMIC DNA]</scope>
    <source>
        <strain evidence="16 17">CCUG 21559</strain>
    </source>
</reference>
<dbReference type="GO" id="GO:0006537">
    <property type="term" value="P:glutamate biosynthetic process"/>
    <property type="evidence" value="ECO:0007669"/>
    <property type="project" value="UniProtKB-KW"/>
</dbReference>
<dbReference type="InterPro" id="IPR002489">
    <property type="entry name" value="Glu_synth_asu_C"/>
</dbReference>
<comment type="pathway">
    <text evidence="14">Amino-acid biosynthesis.</text>
</comment>
<keyword evidence="9 16" id="KW-0560">Oxidoreductase</keyword>
<keyword evidence="11" id="KW-0411">Iron-sulfur</keyword>
<keyword evidence="12" id="KW-0314">Glutamate biosynthesis</keyword>
<dbReference type="Pfam" id="PF00310">
    <property type="entry name" value="GATase_2"/>
    <property type="match status" value="1"/>
</dbReference>
<keyword evidence="13" id="KW-0003">3Fe-4S</keyword>
<dbReference type="GO" id="GO:0004355">
    <property type="term" value="F:glutamate synthase (NADPH) activity"/>
    <property type="evidence" value="ECO:0007669"/>
    <property type="project" value="UniProtKB-EC"/>
</dbReference>
<dbReference type="Gene3D" id="2.160.20.60">
    <property type="entry name" value="Glutamate synthase, alpha subunit, C-terminal domain"/>
    <property type="match status" value="1"/>
</dbReference>
<dbReference type="PANTHER" id="PTHR11938">
    <property type="entry name" value="FAD NADPH DEHYDROGENASE/OXIDOREDUCTASE"/>
    <property type="match status" value="1"/>
</dbReference>
<comment type="cofactor">
    <cofactor evidence="1">
        <name>FMN</name>
        <dbReference type="ChEBI" id="CHEBI:58210"/>
    </cofactor>
</comment>
<accession>A0A6G5QEZ0</accession>
<evidence type="ECO:0000313" key="17">
    <source>
        <dbReference type="Proteomes" id="UP000503264"/>
    </source>
</evidence>
<evidence type="ECO:0000256" key="7">
    <source>
        <dbReference type="ARBA" id="ARBA00022723"/>
    </source>
</evidence>
<keyword evidence="8" id="KW-0315">Glutamine amidotransferase</keyword>
<dbReference type="InterPro" id="IPR036485">
    <property type="entry name" value="Glu_synth_asu_C_sf"/>
</dbReference>